<evidence type="ECO:0000256" key="1">
    <source>
        <dbReference type="ARBA" id="ARBA00004123"/>
    </source>
</evidence>
<dbReference type="AlphaFoldDB" id="A0A2B4SRR2"/>
<protein>
    <submittedName>
        <fullName evidence="10">RNA polymerase II elongation factor ELL2</fullName>
    </submittedName>
</protein>
<feature type="region of interest" description="Disordered" evidence="8">
    <location>
        <begin position="335"/>
        <end position="381"/>
    </location>
</feature>
<dbReference type="Pfam" id="PF07303">
    <property type="entry name" value="Occludin_ELL"/>
    <property type="match status" value="1"/>
</dbReference>
<dbReference type="GO" id="GO:0003746">
    <property type="term" value="F:translation elongation factor activity"/>
    <property type="evidence" value="ECO:0007669"/>
    <property type="project" value="UniProtKB-KW"/>
</dbReference>
<feature type="compositionally biased region" description="Basic and acidic residues" evidence="8">
    <location>
        <begin position="335"/>
        <end position="357"/>
    </location>
</feature>
<dbReference type="EMBL" id="LSMT01000031">
    <property type="protein sequence ID" value="PFX31773.1"/>
    <property type="molecule type" value="Genomic_DNA"/>
</dbReference>
<keyword evidence="4" id="KW-0804">Transcription</keyword>
<dbReference type="SUPFAM" id="SSF144292">
    <property type="entry name" value="occludin/ELL-like"/>
    <property type="match status" value="1"/>
</dbReference>
<feature type="domain" description="OCEL" evidence="9">
    <location>
        <begin position="383"/>
        <end position="492"/>
    </location>
</feature>
<proteinExistence type="inferred from homology"/>
<comment type="subcellular location">
    <subcellularLocation>
        <location evidence="1">Nucleus</location>
    </subcellularLocation>
</comment>
<dbReference type="InterPro" id="IPR010844">
    <property type="entry name" value="Occludin_ELL"/>
</dbReference>
<evidence type="ECO:0000313" key="10">
    <source>
        <dbReference type="EMBL" id="PFX31773.1"/>
    </source>
</evidence>
<dbReference type="InterPro" id="IPR019464">
    <property type="entry name" value="ELL_N"/>
</dbReference>
<organism evidence="10 11">
    <name type="scientific">Stylophora pistillata</name>
    <name type="common">Smooth cauliflower coral</name>
    <dbReference type="NCBI Taxonomy" id="50429"/>
    <lineage>
        <taxon>Eukaryota</taxon>
        <taxon>Metazoa</taxon>
        <taxon>Cnidaria</taxon>
        <taxon>Anthozoa</taxon>
        <taxon>Hexacorallia</taxon>
        <taxon>Scleractinia</taxon>
        <taxon>Astrocoeniina</taxon>
        <taxon>Pocilloporidae</taxon>
        <taxon>Stylophora</taxon>
    </lineage>
</organism>
<dbReference type="Pfam" id="PF10390">
    <property type="entry name" value="ELL"/>
    <property type="match status" value="1"/>
</dbReference>
<comment type="caution">
    <text evidence="10">The sequence shown here is derived from an EMBL/GenBank/DDBJ whole genome shotgun (WGS) entry which is preliminary data.</text>
</comment>
<dbReference type="Proteomes" id="UP000225706">
    <property type="component" value="Unassembled WGS sequence"/>
</dbReference>
<keyword evidence="11" id="KW-1185">Reference proteome</keyword>
<sequence>MAIVLEPKSSYNLISRAVSSSNKLLMHVKLTDSCLRALEDYQLAEVSSGRKPSIKFSGYQGSISIPLGKADSGDENTAEFQLDCSAILSAGQQGEMDCIQQSAGSSDIGTLGAVTYKITVRATDDSYQMTQQRMKEAEEERKGISTKVINTPKKGSKKVFKNYKVMAAMKRQIRSGPGAKVSSGPSKTLRERVIHLLAIRPYKKPELISRLTKEGGNLKDRNSLTGILQQVAVMTDNQYKLLKHLYSEVQVETWPSYSETEKQVLRRKIKTELNDSSTVTSFSPSKTKNLETNKPQCKRLRQNEAEHSVKRPRIAHIKNNNNIIKGSLDKDSFQEEKSKFTVEKERESVEESVLDKKDDEDDEEEEAISAENSLNGLNGLDSPDFMRKYKPITTYEQRCLYKKDFNAELPEYESLKAKVDSMKKKIHDLQSKRLQFPEGTAEREALDKKIREHYHEMKKDPRWLPATKRCQELHQKLSYIKRLIADYDKSAANT</sequence>
<feature type="coiled-coil region" evidence="7">
    <location>
        <begin position="120"/>
        <end position="147"/>
    </location>
</feature>
<dbReference type="GO" id="GO:0032968">
    <property type="term" value="P:positive regulation of transcription elongation by RNA polymerase II"/>
    <property type="evidence" value="ECO:0007669"/>
    <property type="project" value="TreeGrafter"/>
</dbReference>
<keyword evidence="10" id="KW-0648">Protein biosynthesis</keyword>
<evidence type="ECO:0000256" key="2">
    <source>
        <dbReference type="ARBA" id="ARBA00009171"/>
    </source>
</evidence>
<dbReference type="PANTHER" id="PTHR23288">
    <property type="entry name" value="OCCLUDIN AND RNA POLYMERASE II ELONGATION FACTOR ELL"/>
    <property type="match status" value="1"/>
</dbReference>
<dbReference type="InterPro" id="IPR036390">
    <property type="entry name" value="WH_DNA-bd_sf"/>
</dbReference>
<dbReference type="InterPro" id="IPR042065">
    <property type="entry name" value="E3_ELL-like"/>
</dbReference>
<keyword evidence="3" id="KW-0805">Transcription regulation</keyword>
<comment type="similarity">
    <text evidence="2 6">Belongs to the ELL/occludin family.</text>
</comment>
<feature type="compositionally biased region" description="Acidic residues" evidence="8">
    <location>
        <begin position="358"/>
        <end position="368"/>
    </location>
</feature>
<dbReference type="GO" id="GO:0006368">
    <property type="term" value="P:transcription elongation by RNA polymerase II"/>
    <property type="evidence" value="ECO:0007669"/>
    <property type="project" value="InterPro"/>
</dbReference>
<evidence type="ECO:0000313" key="11">
    <source>
        <dbReference type="Proteomes" id="UP000225706"/>
    </source>
</evidence>
<dbReference type="SUPFAM" id="SSF46785">
    <property type="entry name" value="Winged helix' DNA-binding domain"/>
    <property type="match status" value="1"/>
</dbReference>
<dbReference type="PANTHER" id="PTHR23288:SF17">
    <property type="entry name" value="RNA POLYMERASE II ELONGATION FACTOR ELL"/>
    <property type="match status" value="1"/>
</dbReference>
<dbReference type="PROSITE" id="PS51980">
    <property type="entry name" value="OCEL"/>
    <property type="match status" value="1"/>
</dbReference>
<name>A0A2B4SRR2_STYPI</name>
<dbReference type="STRING" id="50429.A0A2B4SRR2"/>
<evidence type="ECO:0000256" key="5">
    <source>
        <dbReference type="ARBA" id="ARBA00023242"/>
    </source>
</evidence>
<keyword evidence="5" id="KW-0539">Nucleus</keyword>
<dbReference type="GO" id="GO:0008023">
    <property type="term" value="C:transcription elongation factor complex"/>
    <property type="evidence" value="ECO:0007669"/>
    <property type="project" value="InterPro"/>
</dbReference>
<reference evidence="11" key="1">
    <citation type="journal article" date="2017" name="bioRxiv">
        <title>Comparative analysis of the genomes of Stylophora pistillata and Acropora digitifera provides evidence for extensive differences between species of corals.</title>
        <authorList>
            <person name="Voolstra C.R."/>
            <person name="Li Y."/>
            <person name="Liew Y.J."/>
            <person name="Baumgarten S."/>
            <person name="Zoccola D."/>
            <person name="Flot J.-F."/>
            <person name="Tambutte S."/>
            <person name="Allemand D."/>
            <person name="Aranda M."/>
        </authorList>
    </citation>
    <scope>NUCLEOTIDE SEQUENCE [LARGE SCALE GENOMIC DNA]</scope>
</reference>
<evidence type="ECO:0000256" key="7">
    <source>
        <dbReference type="SAM" id="Coils"/>
    </source>
</evidence>
<dbReference type="Gene3D" id="6.10.140.340">
    <property type="match status" value="1"/>
</dbReference>
<dbReference type="GO" id="GO:0042795">
    <property type="term" value="P:snRNA transcription by RNA polymerase II"/>
    <property type="evidence" value="ECO:0007669"/>
    <property type="project" value="TreeGrafter"/>
</dbReference>
<keyword evidence="7" id="KW-0175">Coiled coil</keyword>
<dbReference type="OrthoDB" id="6284217at2759"/>
<evidence type="ECO:0000256" key="6">
    <source>
        <dbReference type="PROSITE-ProRule" id="PRU01324"/>
    </source>
</evidence>
<accession>A0A2B4SRR2</accession>
<dbReference type="Gene3D" id="1.10.10.2670">
    <property type="entry name" value="E3 ubiquitin-protein ligase"/>
    <property type="match status" value="1"/>
</dbReference>
<gene>
    <name evidence="10" type="primary">Ell2</name>
    <name evidence="10" type="ORF">AWC38_SpisGene3333</name>
</gene>
<evidence type="ECO:0000256" key="3">
    <source>
        <dbReference type="ARBA" id="ARBA00023015"/>
    </source>
</evidence>
<evidence type="ECO:0000259" key="9">
    <source>
        <dbReference type="PROSITE" id="PS51980"/>
    </source>
</evidence>
<dbReference type="GO" id="GO:0000987">
    <property type="term" value="F:cis-regulatory region sequence-specific DNA binding"/>
    <property type="evidence" value="ECO:0007669"/>
    <property type="project" value="TreeGrafter"/>
</dbReference>
<evidence type="ECO:0000256" key="4">
    <source>
        <dbReference type="ARBA" id="ARBA00023163"/>
    </source>
</evidence>
<evidence type="ECO:0000256" key="8">
    <source>
        <dbReference type="SAM" id="MobiDB-lite"/>
    </source>
</evidence>
<keyword evidence="10" id="KW-0251">Elongation factor</keyword>
<dbReference type="InterPro" id="IPR031176">
    <property type="entry name" value="ELL/occludin"/>
</dbReference>